<dbReference type="Gene3D" id="2.40.160.20">
    <property type="match status" value="1"/>
</dbReference>
<feature type="chain" id="PRO_5003983679" description="Outer membrane protein beta-barrel domain-containing protein" evidence="2">
    <location>
        <begin position="24"/>
        <end position="199"/>
    </location>
</feature>
<keyword evidence="1 2" id="KW-0732">Signal</keyword>
<evidence type="ECO:0000313" key="5">
    <source>
        <dbReference type="Proteomes" id="UP000011131"/>
    </source>
</evidence>
<name>L7U7M9_MYXSD</name>
<proteinExistence type="predicted"/>
<reference evidence="4 5" key="1">
    <citation type="journal article" date="2013" name="Genome Announc.">
        <title>Complete genome sequence of Myxococcus stipitatus strain DSM 14675, a fruiting myxobacterium.</title>
        <authorList>
            <person name="Huntley S."/>
            <person name="Kneip S."/>
            <person name="Treuner-Lange A."/>
            <person name="Sogaard-Andersen L."/>
        </authorList>
    </citation>
    <scope>NUCLEOTIDE SEQUENCE [LARGE SCALE GENOMIC DNA]</scope>
    <source>
        <strain evidence="5">DSM 14675 / JCM 12634 / Mx s8</strain>
    </source>
</reference>
<dbReference type="AlphaFoldDB" id="L7U7M9"/>
<dbReference type="EMBL" id="CP004025">
    <property type="protein sequence ID" value="AGC43582.1"/>
    <property type="molecule type" value="Genomic_DNA"/>
</dbReference>
<keyword evidence="5" id="KW-1185">Reference proteome</keyword>
<dbReference type="PATRIC" id="fig|1278073.3.peg.2297"/>
<dbReference type="RefSeq" id="WP_015347843.1">
    <property type="nucleotide sequence ID" value="NC_020126.1"/>
</dbReference>
<dbReference type="HOGENOM" id="CLU_098624_0_0_7"/>
<dbReference type="InterPro" id="IPR027385">
    <property type="entry name" value="Beta-barrel_OMP"/>
</dbReference>
<dbReference type="InterPro" id="IPR011250">
    <property type="entry name" value="OMP/PagP_B-barrel"/>
</dbReference>
<protein>
    <recommendedName>
        <fullName evidence="3">Outer membrane protein beta-barrel domain-containing protein</fullName>
    </recommendedName>
</protein>
<accession>L7U7M9</accession>
<organism evidence="4 5">
    <name type="scientific">Myxococcus stipitatus (strain DSM 14675 / JCM 12634 / Mx s8)</name>
    <dbReference type="NCBI Taxonomy" id="1278073"/>
    <lineage>
        <taxon>Bacteria</taxon>
        <taxon>Pseudomonadati</taxon>
        <taxon>Myxococcota</taxon>
        <taxon>Myxococcia</taxon>
        <taxon>Myxococcales</taxon>
        <taxon>Cystobacterineae</taxon>
        <taxon>Myxococcaceae</taxon>
        <taxon>Myxococcus</taxon>
    </lineage>
</organism>
<feature type="domain" description="Outer membrane protein beta-barrel" evidence="3">
    <location>
        <begin position="41"/>
        <end position="199"/>
    </location>
</feature>
<evidence type="ECO:0000256" key="1">
    <source>
        <dbReference type="ARBA" id="ARBA00022729"/>
    </source>
</evidence>
<dbReference type="Proteomes" id="UP000011131">
    <property type="component" value="Chromosome"/>
</dbReference>
<evidence type="ECO:0000259" key="3">
    <source>
        <dbReference type="Pfam" id="PF13505"/>
    </source>
</evidence>
<feature type="signal peptide" evidence="2">
    <location>
        <begin position="1"/>
        <end position="23"/>
    </location>
</feature>
<evidence type="ECO:0000313" key="4">
    <source>
        <dbReference type="EMBL" id="AGC43582.1"/>
    </source>
</evidence>
<dbReference type="Pfam" id="PF13505">
    <property type="entry name" value="OMP_b-brl"/>
    <property type="match status" value="1"/>
</dbReference>
<dbReference type="KEGG" id="msd:MYSTI_02260"/>
<dbReference type="SUPFAM" id="SSF56925">
    <property type="entry name" value="OMPA-like"/>
    <property type="match status" value="1"/>
</dbReference>
<gene>
    <name evidence="4" type="ordered locus">MYSTI_02260</name>
</gene>
<evidence type="ECO:0000256" key="2">
    <source>
        <dbReference type="SAM" id="SignalP"/>
    </source>
</evidence>
<sequence>MPRPSWRAGVLVAALGWTAPSLARSSEDTRQQPAPEFDSRGITVRSGLSVYTGHLGDTLDLGTFLGVDAEAQVLPLLGLQLGYEGSVNDVKDVHQARLWRHSLAAMATVGPTLGGQWKPFLGAGIGASYLDGTPPANQRQLDTTFVAEVPLSAGLDYRYNGVTAGARATYRLLIGGDLAPGDAGDGDLVTVGLSLGARF</sequence>